<dbReference type="AlphaFoldDB" id="A0A9P1C5B3"/>
<sequence length="85" mass="9856">MAWQAHIESPSTSPWRRCCFEGGHEDDRQRWKTESLVTRHWNLVATPGAGSRGRRYPVHCSGECLCDLAMSWDKIIINNHKYTVK</sequence>
<name>A0A9P1C5B3_9DINO</name>
<protein>
    <submittedName>
        <fullName evidence="1">Uncharacterized protein</fullName>
    </submittedName>
</protein>
<reference evidence="2" key="2">
    <citation type="submission" date="2024-04" db="EMBL/GenBank/DDBJ databases">
        <authorList>
            <person name="Chen Y."/>
            <person name="Shah S."/>
            <person name="Dougan E. K."/>
            <person name="Thang M."/>
            <person name="Chan C."/>
        </authorList>
    </citation>
    <scope>NUCLEOTIDE SEQUENCE [LARGE SCALE GENOMIC DNA]</scope>
</reference>
<comment type="caution">
    <text evidence="1">The sequence shown here is derived from an EMBL/GenBank/DDBJ whole genome shotgun (WGS) entry which is preliminary data.</text>
</comment>
<reference evidence="1" key="1">
    <citation type="submission" date="2022-10" db="EMBL/GenBank/DDBJ databases">
        <authorList>
            <person name="Chen Y."/>
            <person name="Dougan E. K."/>
            <person name="Chan C."/>
            <person name="Rhodes N."/>
            <person name="Thang M."/>
        </authorList>
    </citation>
    <scope>NUCLEOTIDE SEQUENCE</scope>
</reference>
<organism evidence="1">
    <name type="scientific">Cladocopium goreaui</name>
    <dbReference type="NCBI Taxonomy" id="2562237"/>
    <lineage>
        <taxon>Eukaryota</taxon>
        <taxon>Sar</taxon>
        <taxon>Alveolata</taxon>
        <taxon>Dinophyceae</taxon>
        <taxon>Suessiales</taxon>
        <taxon>Symbiodiniaceae</taxon>
        <taxon>Cladocopium</taxon>
    </lineage>
</organism>
<dbReference type="Proteomes" id="UP001152797">
    <property type="component" value="Unassembled WGS sequence"/>
</dbReference>
<dbReference type="EMBL" id="CAMXCT010001018">
    <property type="protein sequence ID" value="CAI3985787.1"/>
    <property type="molecule type" value="Genomic_DNA"/>
</dbReference>
<dbReference type="EMBL" id="CAMXCT020001018">
    <property type="protein sequence ID" value="CAL1139162.1"/>
    <property type="molecule type" value="Genomic_DNA"/>
</dbReference>
<evidence type="ECO:0000313" key="1">
    <source>
        <dbReference type="EMBL" id="CAI3985787.1"/>
    </source>
</evidence>
<proteinExistence type="predicted"/>
<gene>
    <name evidence="1" type="ORF">C1SCF055_LOCUS13198</name>
</gene>
<evidence type="ECO:0000313" key="3">
    <source>
        <dbReference type="Proteomes" id="UP001152797"/>
    </source>
</evidence>
<evidence type="ECO:0000313" key="2">
    <source>
        <dbReference type="EMBL" id="CAL1139162.1"/>
    </source>
</evidence>
<accession>A0A9P1C5B3</accession>
<keyword evidence="3" id="KW-1185">Reference proteome</keyword>
<dbReference type="EMBL" id="CAMXCT030001018">
    <property type="protein sequence ID" value="CAL4773099.1"/>
    <property type="molecule type" value="Genomic_DNA"/>
</dbReference>